<feature type="compositionally biased region" description="Basic and acidic residues" evidence="1">
    <location>
        <begin position="477"/>
        <end position="488"/>
    </location>
</feature>
<reference evidence="2 3" key="1">
    <citation type="journal article" date="2023" name="G3 (Bethesda)">
        <title>A chromosome-level genome assembly of Zasmidium syzygii isolated from banana leaves.</title>
        <authorList>
            <person name="van Westerhoven A.C."/>
            <person name="Mehrabi R."/>
            <person name="Talebi R."/>
            <person name="Steentjes M.B.F."/>
            <person name="Corcolon B."/>
            <person name="Chong P.A."/>
            <person name="Kema G.H.J."/>
            <person name="Seidl M.F."/>
        </authorList>
    </citation>
    <scope>NUCLEOTIDE SEQUENCE [LARGE SCALE GENOMIC DNA]</scope>
    <source>
        <strain evidence="2 3">P124</strain>
    </source>
</reference>
<feature type="region of interest" description="Disordered" evidence="1">
    <location>
        <begin position="477"/>
        <end position="524"/>
    </location>
</feature>
<feature type="compositionally biased region" description="Acidic residues" evidence="1">
    <location>
        <begin position="205"/>
        <end position="220"/>
    </location>
</feature>
<dbReference type="EMBL" id="JAXOVC010000012">
    <property type="protein sequence ID" value="KAK4495255.1"/>
    <property type="molecule type" value="Genomic_DNA"/>
</dbReference>
<evidence type="ECO:0000313" key="3">
    <source>
        <dbReference type="Proteomes" id="UP001305779"/>
    </source>
</evidence>
<keyword evidence="3" id="KW-1185">Reference proteome</keyword>
<protein>
    <recommendedName>
        <fullName evidence="4">F-box domain-containing protein</fullName>
    </recommendedName>
</protein>
<evidence type="ECO:0008006" key="4">
    <source>
        <dbReference type="Google" id="ProtNLM"/>
    </source>
</evidence>
<evidence type="ECO:0000313" key="2">
    <source>
        <dbReference type="EMBL" id="KAK4495255.1"/>
    </source>
</evidence>
<gene>
    <name evidence="2" type="ORF">PRZ48_013584</name>
</gene>
<proteinExistence type="predicted"/>
<dbReference type="Proteomes" id="UP001305779">
    <property type="component" value="Unassembled WGS sequence"/>
</dbReference>
<organism evidence="2 3">
    <name type="scientific">Zasmidium cellare</name>
    <name type="common">Wine cellar mold</name>
    <name type="synonym">Racodium cellare</name>
    <dbReference type="NCBI Taxonomy" id="395010"/>
    <lineage>
        <taxon>Eukaryota</taxon>
        <taxon>Fungi</taxon>
        <taxon>Dikarya</taxon>
        <taxon>Ascomycota</taxon>
        <taxon>Pezizomycotina</taxon>
        <taxon>Dothideomycetes</taxon>
        <taxon>Dothideomycetidae</taxon>
        <taxon>Mycosphaerellales</taxon>
        <taxon>Mycosphaerellaceae</taxon>
        <taxon>Zasmidium</taxon>
    </lineage>
</organism>
<evidence type="ECO:0000256" key="1">
    <source>
        <dbReference type="SAM" id="MobiDB-lite"/>
    </source>
</evidence>
<comment type="caution">
    <text evidence="2">The sequence shown here is derived from an EMBL/GenBank/DDBJ whole genome shotgun (WGS) entry which is preliminary data.</text>
</comment>
<accession>A0ABR0E1F4</accession>
<sequence length="524" mass="59481">MPSEETALAEQLQGAHLTENHGSHTDGNIPAEKPDLSNIAQEIFDFIAAEVDLEDLRNLRLVSRSINSKALETYTREHFADYSLLLCNRESLESAIEVARHPVFGPAIEKITVFVDELRIDTGAESCCDGDWYFKPCSRREDVLKYRFIEEACLESVNELFDALMDQATLRTSAEDRKLLTEVFSLLETNAQVQEVNIDVCTVFEEEEEEEEEEEADDDNDKPFCTTKPWRRNLRTDRNFRRHEVKTKSRNFEVFFGFRPPGFDYDDWNGSAENAYPPFSIIMQALSQSTLRPKSLAIGQNGVGWDLCLNKLNQDSRTQRACKKVFADLEHLSMNISRPMRRPRENLYDDRARMFAGLLEASPNLVSLAVSTHRSGDGLHDVVRKVASPNLRTLRLSDLRAELPDFLTTIRAVIQLNPLLCRLDLKSVTLRDCRGPIDESVMEDSDASDDDGCAYGKATSTNLVGRSLQEVLGLSGEYDRSLDEERSSPEYMSNRAHEGSRNDQEKDESDVMLGDLPGQSRKSW</sequence>
<feature type="region of interest" description="Disordered" evidence="1">
    <location>
        <begin position="205"/>
        <end position="224"/>
    </location>
</feature>
<name>A0ABR0E1F4_ZASCE</name>
<feature type="compositionally biased region" description="Basic and acidic residues" evidence="1">
    <location>
        <begin position="495"/>
        <end position="504"/>
    </location>
</feature>